<sequence>MTAVHEDPRAARTRTKLRDALLEECASRPLAEVSVAALVRRARVGRATFYLHYADLEALAVDACADIVREAVDALHAWRGTPDPRTPPPALITFFDRLSPHAALYRELLRPGGGGPLGRVLHEDLRARSRTERALAGAPEPDLVASAVAGTFAGVLADWLHGLIEATAAEIATRVWRLLVNLHRTPLH</sequence>
<evidence type="ECO:0000256" key="1">
    <source>
        <dbReference type="ARBA" id="ARBA00023125"/>
    </source>
</evidence>
<dbReference type="RefSeq" id="WP_344073266.1">
    <property type="nucleotide sequence ID" value="NZ_BAAACA010000014.1"/>
</dbReference>
<organism evidence="4 5">
    <name type="scientific">Streptomyces crystallinus</name>
    <dbReference type="NCBI Taxonomy" id="68191"/>
    <lineage>
        <taxon>Bacteria</taxon>
        <taxon>Bacillati</taxon>
        <taxon>Actinomycetota</taxon>
        <taxon>Actinomycetes</taxon>
        <taxon>Kitasatosporales</taxon>
        <taxon>Streptomycetaceae</taxon>
        <taxon>Streptomyces</taxon>
    </lineage>
</organism>
<accession>A0ABP3QMP3</accession>
<dbReference type="PROSITE" id="PS50977">
    <property type="entry name" value="HTH_TETR_2"/>
    <property type="match status" value="1"/>
</dbReference>
<dbReference type="SUPFAM" id="SSF46689">
    <property type="entry name" value="Homeodomain-like"/>
    <property type="match status" value="1"/>
</dbReference>
<dbReference type="PANTHER" id="PTHR43479">
    <property type="entry name" value="ACREF/ENVCD OPERON REPRESSOR-RELATED"/>
    <property type="match status" value="1"/>
</dbReference>
<evidence type="ECO:0000313" key="5">
    <source>
        <dbReference type="Proteomes" id="UP001500668"/>
    </source>
</evidence>
<name>A0ABP3QMP3_9ACTN</name>
<feature type="DNA-binding region" description="H-T-H motif" evidence="2">
    <location>
        <begin position="34"/>
        <end position="53"/>
    </location>
</feature>
<keyword evidence="5" id="KW-1185">Reference proteome</keyword>
<dbReference type="InterPro" id="IPR009057">
    <property type="entry name" value="Homeodomain-like_sf"/>
</dbReference>
<dbReference type="InterPro" id="IPR001647">
    <property type="entry name" value="HTH_TetR"/>
</dbReference>
<evidence type="ECO:0000256" key="2">
    <source>
        <dbReference type="PROSITE-ProRule" id="PRU00335"/>
    </source>
</evidence>
<dbReference type="PANTHER" id="PTHR43479:SF7">
    <property type="entry name" value="TETR-FAMILY TRANSCRIPTIONAL REGULATOR"/>
    <property type="match status" value="1"/>
</dbReference>
<dbReference type="Proteomes" id="UP001500668">
    <property type="component" value="Unassembled WGS sequence"/>
</dbReference>
<feature type="domain" description="HTH tetR-type" evidence="3">
    <location>
        <begin position="11"/>
        <end position="71"/>
    </location>
</feature>
<reference evidence="5" key="1">
    <citation type="journal article" date="2019" name="Int. J. Syst. Evol. Microbiol.">
        <title>The Global Catalogue of Microorganisms (GCM) 10K type strain sequencing project: providing services to taxonomists for standard genome sequencing and annotation.</title>
        <authorList>
            <consortium name="The Broad Institute Genomics Platform"/>
            <consortium name="The Broad Institute Genome Sequencing Center for Infectious Disease"/>
            <person name="Wu L."/>
            <person name="Ma J."/>
        </authorList>
    </citation>
    <scope>NUCLEOTIDE SEQUENCE [LARGE SCALE GENOMIC DNA]</scope>
    <source>
        <strain evidence="5">JCM 5067</strain>
    </source>
</reference>
<comment type="caution">
    <text evidence="4">The sequence shown here is derived from an EMBL/GenBank/DDBJ whole genome shotgun (WGS) entry which is preliminary data.</text>
</comment>
<protein>
    <submittedName>
        <fullName evidence="4">TetR/AcrR family transcriptional regulator</fullName>
    </submittedName>
</protein>
<evidence type="ECO:0000313" key="4">
    <source>
        <dbReference type="EMBL" id="GAA0593779.1"/>
    </source>
</evidence>
<dbReference type="Gene3D" id="1.10.357.10">
    <property type="entry name" value="Tetracycline Repressor, domain 2"/>
    <property type="match status" value="1"/>
</dbReference>
<dbReference type="Pfam" id="PF00440">
    <property type="entry name" value="TetR_N"/>
    <property type="match status" value="1"/>
</dbReference>
<evidence type="ECO:0000259" key="3">
    <source>
        <dbReference type="PROSITE" id="PS50977"/>
    </source>
</evidence>
<dbReference type="InterPro" id="IPR050624">
    <property type="entry name" value="HTH-type_Tx_Regulator"/>
</dbReference>
<keyword evidence="1 2" id="KW-0238">DNA-binding</keyword>
<proteinExistence type="predicted"/>
<dbReference type="EMBL" id="BAAACA010000014">
    <property type="protein sequence ID" value="GAA0593779.1"/>
    <property type="molecule type" value="Genomic_DNA"/>
</dbReference>
<gene>
    <name evidence="4" type="ORF">GCM10010394_23900</name>
</gene>